<protein>
    <submittedName>
        <fullName evidence="1">Uncharacterized protein</fullName>
    </submittedName>
</protein>
<name>Q6K8D0_ORYSJ</name>
<evidence type="ECO:0000313" key="2">
    <source>
        <dbReference type="Proteomes" id="UP000000763"/>
    </source>
</evidence>
<evidence type="ECO:0000313" key="1">
    <source>
        <dbReference type="EMBL" id="BAD19408.1"/>
    </source>
</evidence>
<gene>
    <name evidence="1" type="primary">OJ1175_B01.20</name>
</gene>
<sequence>MVLLGVADTEPTEPLPPPRRLVEKLPGDFSEKIVEEARRRRRLCGDDGGGVAMAVVAVGDDGGGCGSWRLRCRLVMAAVVHMASGGGQPHVGEGRRHSGRLWMRGLASVAATTAAVCGGGGDVGGGEGVGCEARMATARWLGVRQQRLRWWRPCLQSLEAWLPQTAS</sequence>
<dbReference type="Proteomes" id="UP000000763">
    <property type="component" value="Chromosome 2"/>
</dbReference>
<proteinExistence type="predicted"/>
<dbReference type="AlphaFoldDB" id="Q6K8D0"/>
<organism evidence="1 2">
    <name type="scientific">Oryza sativa subsp. japonica</name>
    <name type="common">Rice</name>
    <dbReference type="NCBI Taxonomy" id="39947"/>
    <lineage>
        <taxon>Eukaryota</taxon>
        <taxon>Viridiplantae</taxon>
        <taxon>Streptophyta</taxon>
        <taxon>Embryophyta</taxon>
        <taxon>Tracheophyta</taxon>
        <taxon>Spermatophyta</taxon>
        <taxon>Magnoliopsida</taxon>
        <taxon>Liliopsida</taxon>
        <taxon>Poales</taxon>
        <taxon>Poaceae</taxon>
        <taxon>BOP clade</taxon>
        <taxon>Oryzoideae</taxon>
        <taxon>Oryzeae</taxon>
        <taxon>Oryzinae</taxon>
        <taxon>Oryza</taxon>
        <taxon>Oryza sativa</taxon>
    </lineage>
</organism>
<reference evidence="2" key="2">
    <citation type="journal article" date="2008" name="Nucleic Acids Res.">
        <title>The rice annotation project database (RAP-DB): 2008 update.</title>
        <authorList>
            <consortium name="The rice annotation project (RAP)"/>
        </authorList>
    </citation>
    <scope>GENOME REANNOTATION</scope>
    <source>
        <strain evidence="2">cv. Nipponbare</strain>
    </source>
</reference>
<dbReference type="EMBL" id="AP004159">
    <property type="protein sequence ID" value="BAD19408.1"/>
    <property type="molecule type" value="Genomic_DNA"/>
</dbReference>
<accession>Q6K8D0</accession>
<reference evidence="2" key="1">
    <citation type="journal article" date="2005" name="Nature">
        <title>The map-based sequence of the rice genome.</title>
        <authorList>
            <consortium name="International rice genome sequencing project (IRGSP)"/>
            <person name="Matsumoto T."/>
            <person name="Wu J."/>
            <person name="Kanamori H."/>
            <person name="Katayose Y."/>
            <person name="Fujisawa M."/>
            <person name="Namiki N."/>
            <person name="Mizuno H."/>
            <person name="Yamamoto K."/>
            <person name="Antonio B.A."/>
            <person name="Baba T."/>
            <person name="Sakata K."/>
            <person name="Nagamura Y."/>
            <person name="Aoki H."/>
            <person name="Arikawa K."/>
            <person name="Arita K."/>
            <person name="Bito T."/>
            <person name="Chiden Y."/>
            <person name="Fujitsuka N."/>
            <person name="Fukunaka R."/>
            <person name="Hamada M."/>
            <person name="Harada C."/>
            <person name="Hayashi A."/>
            <person name="Hijishita S."/>
            <person name="Honda M."/>
            <person name="Hosokawa S."/>
            <person name="Ichikawa Y."/>
            <person name="Idonuma A."/>
            <person name="Iijima M."/>
            <person name="Ikeda M."/>
            <person name="Ikeno M."/>
            <person name="Ito K."/>
            <person name="Ito S."/>
            <person name="Ito T."/>
            <person name="Ito Y."/>
            <person name="Ito Y."/>
            <person name="Iwabuchi A."/>
            <person name="Kamiya K."/>
            <person name="Karasawa W."/>
            <person name="Kurita K."/>
            <person name="Katagiri S."/>
            <person name="Kikuta A."/>
            <person name="Kobayashi H."/>
            <person name="Kobayashi N."/>
            <person name="Machita K."/>
            <person name="Maehara T."/>
            <person name="Masukawa M."/>
            <person name="Mizubayashi T."/>
            <person name="Mukai Y."/>
            <person name="Nagasaki H."/>
            <person name="Nagata Y."/>
            <person name="Naito S."/>
            <person name="Nakashima M."/>
            <person name="Nakama Y."/>
            <person name="Nakamichi Y."/>
            <person name="Nakamura M."/>
            <person name="Meguro A."/>
            <person name="Negishi M."/>
            <person name="Ohta I."/>
            <person name="Ohta T."/>
            <person name="Okamoto M."/>
            <person name="Ono N."/>
            <person name="Saji S."/>
            <person name="Sakaguchi M."/>
            <person name="Sakai K."/>
            <person name="Shibata M."/>
            <person name="Shimokawa T."/>
            <person name="Song J."/>
            <person name="Takazaki Y."/>
            <person name="Terasawa K."/>
            <person name="Tsugane M."/>
            <person name="Tsuji K."/>
            <person name="Ueda S."/>
            <person name="Waki K."/>
            <person name="Yamagata H."/>
            <person name="Yamamoto M."/>
            <person name="Yamamoto S."/>
            <person name="Yamane H."/>
            <person name="Yoshiki S."/>
            <person name="Yoshihara R."/>
            <person name="Yukawa K."/>
            <person name="Zhong H."/>
            <person name="Yano M."/>
            <person name="Yuan Q."/>
            <person name="Ouyang S."/>
            <person name="Liu J."/>
            <person name="Jones K.M."/>
            <person name="Gansberger K."/>
            <person name="Moffat K."/>
            <person name="Hill J."/>
            <person name="Bera J."/>
            <person name="Fadrosh D."/>
            <person name="Jin S."/>
            <person name="Johri S."/>
            <person name="Kim M."/>
            <person name="Overton L."/>
            <person name="Reardon M."/>
            <person name="Tsitrin T."/>
            <person name="Vuong H."/>
            <person name="Weaver B."/>
            <person name="Ciecko A."/>
            <person name="Tallon L."/>
            <person name="Jackson J."/>
            <person name="Pai G."/>
            <person name="Aken S.V."/>
            <person name="Utterback T."/>
            <person name="Reidmuller S."/>
            <person name="Feldblyum T."/>
            <person name="Hsiao J."/>
            <person name="Zismann V."/>
            <person name="Iobst S."/>
            <person name="de Vazeille A.R."/>
            <person name="Buell C.R."/>
            <person name="Ying K."/>
            <person name="Li Y."/>
            <person name="Lu T."/>
            <person name="Huang Y."/>
            <person name="Zhao Q."/>
            <person name="Feng Q."/>
            <person name="Zhang L."/>
            <person name="Zhu J."/>
            <person name="Weng Q."/>
            <person name="Mu J."/>
            <person name="Lu Y."/>
            <person name="Fan D."/>
            <person name="Liu Y."/>
            <person name="Guan J."/>
            <person name="Zhang Y."/>
            <person name="Yu S."/>
            <person name="Liu X."/>
            <person name="Zhang Y."/>
            <person name="Hong G."/>
            <person name="Han B."/>
            <person name="Choisne N."/>
            <person name="Demange N."/>
            <person name="Orjeda G."/>
            <person name="Samain S."/>
            <person name="Cattolico L."/>
            <person name="Pelletier E."/>
            <person name="Couloux A."/>
            <person name="Segurens B."/>
            <person name="Wincker P."/>
            <person name="D'Hont A."/>
            <person name="Scarpelli C."/>
            <person name="Weissenbach J."/>
            <person name="Salanoubat M."/>
            <person name="Quetier F."/>
            <person name="Yu Y."/>
            <person name="Kim H.R."/>
            <person name="Rambo T."/>
            <person name="Currie J."/>
            <person name="Collura K."/>
            <person name="Luo M."/>
            <person name="Yang T."/>
            <person name="Ammiraju J.S.S."/>
            <person name="Engler F."/>
            <person name="Soderlund C."/>
            <person name="Wing R.A."/>
            <person name="Palmer L.E."/>
            <person name="de la Bastide M."/>
            <person name="Spiegel L."/>
            <person name="Nascimento L."/>
            <person name="Zutavern T."/>
            <person name="O'Shaughnessy A."/>
            <person name="Dike S."/>
            <person name="Dedhia N."/>
            <person name="Preston R."/>
            <person name="Balija V."/>
            <person name="McCombie W.R."/>
            <person name="Chow T."/>
            <person name="Chen H."/>
            <person name="Chung M."/>
            <person name="Chen C."/>
            <person name="Shaw J."/>
            <person name="Wu H."/>
            <person name="Hsiao K."/>
            <person name="Chao Y."/>
            <person name="Chu M."/>
            <person name="Cheng C."/>
            <person name="Hour A."/>
            <person name="Lee P."/>
            <person name="Lin S."/>
            <person name="Lin Y."/>
            <person name="Liou J."/>
            <person name="Liu S."/>
            <person name="Hsing Y."/>
            <person name="Raghuvanshi S."/>
            <person name="Mohanty A."/>
            <person name="Bharti A.K."/>
            <person name="Gaur A."/>
            <person name="Gupta V."/>
            <person name="Kumar D."/>
            <person name="Ravi V."/>
            <person name="Vij S."/>
            <person name="Kapur A."/>
            <person name="Khurana P."/>
            <person name="Khurana P."/>
            <person name="Khurana J.P."/>
            <person name="Tyagi A.K."/>
            <person name="Gaikwad K."/>
            <person name="Singh A."/>
            <person name="Dalal V."/>
            <person name="Srivastava S."/>
            <person name="Dixit A."/>
            <person name="Pal A.K."/>
            <person name="Ghazi I.A."/>
            <person name="Yadav M."/>
            <person name="Pandit A."/>
            <person name="Bhargava A."/>
            <person name="Sureshbabu K."/>
            <person name="Batra K."/>
            <person name="Sharma T.R."/>
            <person name="Mohapatra T."/>
            <person name="Singh N.K."/>
            <person name="Messing J."/>
            <person name="Nelson A.B."/>
            <person name="Fuks G."/>
            <person name="Kavchok S."/>
            <person name="Keizer G."/>
            <person name="Linton E."/>
            <person name="Llaca V."/>
            <person name="Song R."/>
            <person name="Tanyolac B."/>
            <person name="Young S."/>
            <person name="Ho-Il K."/>
            <person name="Hahn J.H."/>
            <person name="Sangsakoo G."/>
            <person name="Vanavichit A."/>
            <person name="de Mattos Luiz.A.T."/>
            <person name="Zimmer P.D."/>
            <person name="Malone G."/>
            <person name="Dellagostin O."/>
            <person name="de Oliveira A.C."/>
            <person name="Bevan M."/>
            <person name="Bancroft I."/>
            <person name="Minx P."/>
            <person name="Cordum H."/>
            <person name="Wilson R."/>
            <person name="Cheng Z."/>
            <person name="Jin W."/>
            <person name="Jiang J."/>
            <person name="Leong S.A."/>
            <person name="Iwama H."/>
            <person name="Gojobori T."/>
            <person name="Itoh T."/>
            <person name="Niimura Y."/>
            <person name="Fujii Y."/>
            <person name="Habara T."/>
            <person name="Sakai H."/>
            <person name="Sato Y."/>
            <person name="Wilson G."/>
            <person name="Kumar K."/>
            <person name="McCouch S."/>
            <person name="Juretic N."/>
            <person name="Hoen D."/>
            <person name="Wright S."/>
            <person name="Bruskiewich R."/>
            <person name="Bureau T."/>
            <person name="Miyao A."/>
            <person name="Hirochika H."/>
            <person name="Nishikawa T."/>
            <person name="Kadowaki K."/>
            <person name="Sugiura M."/>
            <person name="Burr B."/>
            <person name="Sasaki T."/>
        </authorList>
    </citation>
    <scope>NUCLEOTIDE SEQUENCE [LARGE SCALE GENOMIC DNA]</scope>
    <source>
        <strain evidence="2">cv. Nipponbare</strain>
    </source>
</reference>